<keyword evidence="4" id="KW-0926">Vacuole</keyword>
<keyword evidence="5 28" id="KW-0812">Transmembrane</keyword>
<evidence type="ECO:0000313" key="32">
    <source>
        <dbReference type="Proteomes" id="UP001166674"/>
    </source>
</evidence>
<comment type="catalytic activity">
    <reaction evidence="26">
        <text>S-[(2E,6E,10E)-geranylgeranyl]-L-glutathione(in) + ATP + H2O = S-[(2E,6E,10E)-geranylgeranyl]-L-glutathione(out) + ADP + phosphate + H(+)</text>
        <dbReference type="Rhea" id="RHEA:81611"/>
        <dbReference type="ChEBI" id="CHEBI:15377"/>
        <dbReference type="ChEBI" id="CHEBI:15378"/>
        <dbReference type="ChEBI" id="CHEBI:30616"/>
        <dbReference type="ChEBI" id="CHEBI:43474"/>
        <dbReference type="ChEBI" id="CHEBI:156326"/>
        <dbReference type="ChEBI" id="CHEBI:456216"/>
    </reaction>
    <physiologicalReaction direction="left-to-right" evidence="26">
        <dbReference type="Rhea" id="RHEA:81612"/>
    </physiologicalReaction>
</comment>
<evidence type="ECO:0000259" key="30">
    <source>
        <dbReference type="PROSITE" id="PS50929"/>
    </source>
</evidence>
<keyword evidence="6" id="KW-0677">Repeat</keyword>
<evidence type="ECO:0000256" key="20">
    <source>
        <dbReference type="ARBA" id="ARBA00047576"/>
    </source>
</evidence>
<comment type="catalytic activity">
    <reaction evidence="23">
        <text>daunorubicin(in) + ATP + H2O = daunorubicin(out) + ADP + phosphate + H(+)</text>
        <dbReference type="Rhea" id="RHEA:33147"/>
        <dbReference type="ChEBI" id="CHEBI:15377"/>
        <dbReference type="ChEBI" id="CHEBI:15378"/>
        <dbReference type="ChEBI" id="CHEBI:30616"/>
        <dbReference type="ChEBI" id="CHEBI:43474"/>
        <dbReference type="ChEBI" id="CHEBI:64677"/>
        <dbReference type="ChEBI" id="CHEBI:456216"/>
    </reaction>
    <physiologicalReaction direction="left-to-right" evidence="23">
        <dbReference type="Rhea" id="RHEA:33148"/>
    </physiologicalReaction>
</comment>
<dbReference type="InterPro" id="IPR011527">
    <property type="entry name" value="ABC1_TM_dom"/>
</dbReference>
<dbReference type="CDD" id="cd18595">
    <property type="entry name" value="ABC_6TM_MRP1_2_3_6_D1_like"/>
    <property type="match status" value="1"/>
</dbReference>
<feature type="transmembrane region" description="Helical" evidence="28">
    <location>
        <begin position="448"/>
        <end position="466"/>
    </location>
</feature>
<evidence type="ECO:0000256" key="17">
    <source>
        <dbReference type="ARBA" id="ARBA00047331"/>
    </source>
</evidence>
<keyword evidence="32" id="KW-1185">Reference proteome</keyword>
<accession>A0AA41MPT9</accession>
<dbReference type="PANTHER" id="PTHR24223">
    <property type="entry name" value="ATP-BINDING CASSETTE SUB-FAMILY C"/>
    <property type="match status" value="1"/>
</dbReference>
<evidence type="ECO:0000256" key="8">
    <source>
        <dbReference type="ARBA" id="ARBA00022840"/>
    </source>
</evidence>
<feature type="domain" description="ABC transmembrane type-1" evidence="30">
    <location>
        <begin position="1249"/>
        <end position="1463"/>
    </location>
</feature>
<feature type="transmembrane region" description="Helical" evidence="28">
    <location>
        <begin position="733"/>
        <end position="757"/>
    </location>
</feature>
<feature type="region of interest" description="Disordered" evidence="27">
    <location>
        <begin position="1150"/>
        <end position="1169"/>
    </location>
</feature>
<keyword evidence="7" id="KW-0547">Nucleotide-binding</keyword>
<evidence type="ECO:0000256" key="19">
    <source>
        <dbReference type="ARBA" id="ARBA00047523"/>
    </source>
</evidence>
<feature type="region of interest" description="Disordered" evidence="27">
    <location>
        <begin position="1184"/>
        <end position="1210"/>
    </location>
</feature>
<feature type="domain" description="ABC transmembrane type-1" evidence="30">
    <location>
        <begin position="1523"/>
        <end position="1587"/>
    </location>
</feature>
<dbReference type="PANTHER" id="PTHR24223:SF241">
    <property type="entry name" value="MULTIDRUG RESISTANCE-ASSOCIATED PROTEIN 1"/>
    <property type="match status" value="1"/>
</dbReference>
<keyword evidence="11 28" id="KW-0472">Membrane</keyword>
<evidence type="ECO:0000256" key="23">
    <source>
        <dbReference type="ARBA" id="ARBA00048825"/>
    </source>
</evidence>
<dbReference type="CDD" id="cd18603">
    <property type="entry name" value="ABC_6TM_MRP1_2_3_6_D2_like"/>
    <property type="match status" value="1"/>
</dbReference>
<dbReference type="InterPro" id="IPR003593">
    <property type="entry name" value="AAA+_ATPase"/>
</dbReference>
<dbReference type="CDD" id="cd03250">
    <property type="entry name" value="ABCC_MRP_domain1"/>
    <property type="match status" value="1"/>
</dbReference>
<sequence>MTEVFISQVKVTPTTQGFFRVPDSPPGPLERPLVVLQDWPQAWDLVCSAGVTEVACSRDLRLLPADRALLEGADSVVPRRGAPAARALPLTCRVCPQDWNVTWHTSNPDFPRCFQSTVLLWLPCLYLWASFPLYFLCLSRHDRGYIQMTPLNKAKTALGFLLWIVCWADLFYSFWERSRGIFLAPVLLVSPTLLGITMLLATFLIQLERRKGVQSSGIMLTFWLLALLCALVILRSKIMNALREDAQVDRFRDTTFYIYSTLVLVQLVLSCFSDRPPLFSETINDPNPCPESSASFLSRITFWWITGLMIRGYRQPLEASDLWSLNKEDTSAQVVPVLVKNWRKEFARSRKAASSRQPRGSPSHAAESPLGCGTFPVPGAQQGLACISVDPTSALSLLCCRQPVRVTYSSTKDPAKARGSSQVDVSEEAEALIVKSPQKERDPSLFKVLYKTFGPYFLMSFLFKAIHDLMMFAGPEILKLLIRFVNDAQAPDWQGYFYTVLLFVSACLQTLVLHQYFHICFVSGMRIKTAVIGAVYRKALVITNSARKSSTVGEIVNLMSVDAQRKSSTVGEIVNLMSVDAQRFMDLATYINMIWSAPLQVVLALYLLWLNLGPSIFAGVAVMILMVPFNAVMAMKTKTYQVAHMKSKDNRIKLMNEILNGIKVLKLYAWELAFKDKVMAIRQEELKVLKKSAYLAAVGTFTWVCTPFLVALSTFAVYVTVDKSNVLDAQKAFVSLALFNILRFPLNILPMVISSIVQASVSLKRLRIFLSHEELEPGSIQRRPVKDGGGTNSITVKNATFTWARGEPATLNGISFSIPEGALVAVVGQVGCGKSSLLSALLAEMDKVEGHVALKRSERPLLVEGCLAFRRHSVHVQQTLRLPGPASSLVCPRPLCAFPSLWLPLLETRQPGESDPRAGVLLRATFLKEQFSVECLLDSRPALEEGRAMACGLRALRALDPHGRGSVAYVPQQAWIQNHSLRENILFGRPLRERYYKAVVEACALLSDLEILPSGDRTEIGEKGVNLSGGQKQRVSLARAVYGDSDIYLLDDPLSAVDAHVGKHIFDNVVGPKGMLKGKTRLLVTHSVSYLPQVDVIIVMSGGKVSEMGSYQELLARDGAFAEFLRTYASAEQEQAAEDDSSKVVDLEEGGLTGLAGPGGPGGPGKEAKHMENGVLVTAAGKPLQRQLSSSSSRSGDVSRQQASTAELQQAGAKEETWKLVEADKAQTGQVKLSVYWDYMKAIGLFLSFLSIFLFLCNHVSALASNYWLSLWTDDPIVNGTQEHTNVRLSVYGALGISQGITVFGYSMTVSIGGIFASRRLHLDLLHNVLRSPMSFFERTPSGNLVNRFSKELDTVDSMIPQVIKMFMGSLFNVIGACIIILLATPIAAVIIPPLGLIYFFVQRFYVASSRQLKRLESVSRSPVYSHFNETLLGVSVIRAFEEQERFIHQSDLKVDENQKAYYPSIVANRTLGRLGRAGRSARPERREPGQCSVPRGVATRDSVPLEPPEQSSCAPVTPLPGRQTAAGWLAVRLECVGNCIVLFASLFAVISRHSLSAGLVGLSVSYSLQVTTYLNWLVRMSSEMETNIVAVERLKEYSETEKEAPWQIPETAPPSTWPHEGRVEFRDYGLRYREDLDLVLKHINVTIHGGEKVGIVGRTGAGKSSLTLGLFRINESAEGEIIVDGVSIAKIGLHDLRCKITIIPQDPVLFSGSLRMNLDPFSRYSDEDVWTALELAHLKSFVSGLPDKLNHECAEGGENLSVGQRQLVCLARALLRKTKILVLDEATAAVDLETDDLIQSTIRTQFDDCTVLTIAHRLNTIMDYTRVIVLDRGEMRECGAPSDLLQQRGLFYSMARDAGLPSTTCAGGWTRHREPGLPGLPFRNCGFFIRTTGVLRSPWLGLGEDRNRPAELGTGCQKGPVAGGGGTPTHAEGTRRTRCLYLRAKGTEAAPGIQAQRKTHQQAEALGCGAAALSPTWHHRGDCVQQVTHGSRTAY</sequence>
<feature type="region of interest" description="Disordered" evidence="27">
    <location>
        <begin position="349"/>
        <end position="369"/>
    </location>
</feature>
<comment type="caution">
    <text evidence="31">The sequence shown here is derived from an EMBL/GenBank/DDBJ whole genome shotgun (WGS) entry which is preliminary data.</text>
</comment>
<dbReference type="Proteomes" id="UP001166674">
    <property type="component" value="Unassembled WGS sequence"/>
</dbReference>
<dbReference type="GO" id="GO:0034634">
    <property type="term" value="F:glutathione transmembrane transporter activity"/>
    <property type="evidence" value="ECO:0007669"/>
    <property type="project" value="TreeGrafter"/>
</dbReference>
<evidence type="ECO:0000256" key="26">
    <source>
        <dbReference type="ARBA" id="ARBA00049921"/>
    </source>
</evidence>
<dbReference type="Pfam" id="PF00664">
    <property type="entry name" value="ABC_membrane"/>
    <property type="match status" value="3"/>
</dbReference>
<feature type="transmembrane region" description="Helical" evidence="28">
    <location>
        <begin position="587"/>
        <end position="609"/>
    </location>
</feature>
<evidence type="ECO:0000256" key="9">
    <source>
        <dbReference type="ARBA" id="ARBA00022967"/>
    </source>
</evidence>
<comment type="catalytic activity">
    <reaction evidence="20">
        <text>17beta-estradiol 17-O-(beta-D-glucuronate)(in) + ATP + H2O = 17beta-estradiol 17-O-(beta-D-glucuronate)(out) + ADP + phosphate + H(+)</text>
        <dbReference type="Rhea" id="RHEA:60128"/>
        <dbReference type="ChEBI" id="CHEBI:15377"/>
        <dbReference type="ChEBI" id="CHEBI:15378"/>
        <dbReference type="ChEBI" id="CHEBI:30616"/>
        <dbReference type="ChEBI" id="CHEBI:43474"/>
        <dbReference type="ChEBI" id="CHEBI:82961"/>
        <dbReference type="ChEBI" id="CHEBI:456216"/>
    </reaction>
    <physiologicalReaction direction="left-to-right" evidence="20">
        <dbReference type="Rhea" id="RHEA:60129"/>
    </physiologicalReaction>
</comment>
<dbReference type="Gene3D" id="3.40.50.300">
    <property type="entry name" value="P-loop containing nucleotide triphosphate hydrolases"/>
    <property type="match status" value="2"/>
</dbReference>
<comment type="catalytic activity">
    <reaction evidence="19">
        <text>leukotriene C4(in) + ATP + H2O = leukotriene C4(out) + ADP + phosphate + H(+)</text>
        <dbReference type="Rhea" id="RHEA:38963"/>
        <dbReference type="ChEBI" id="CHEBI:15377"/>
        <dbReference type="ChEBI" id="CHEBI:15378"/>
        <dbReference type="ChEBI" id="CHEBI:30616"/>
        <dbReference type="ChEBI" id="CHEBI:43474"/>
        <dbReference type="ChEBI" id="CHEBI:57973"/>
        <dbReference type="ChEBI" id="CHEBI:456216"/>
    </reaction>
    <physiologicalReaction direction="left-to-right" evidence="19">
        <dbReference type="Rhea" id="RHEA:38964"/>
    </physiologicalReaction>
</comment>
<evidence type="ECO:0000256" key="6">
    <source>
        <dbReference type="ARBA" id="ARBA00022737"/>
    </source>
</evidence>
<comment type="similarity">
    <text evidence="2">Belongs to the ABC transporter superfamily. ABCC family. Conjugate transporter (TC 3.A.1.208) subfamily.</text>
</comment>
<feature type="transmembrane region" description="Helical" evidence="28">
    <location>
        <begin position="118"/>
        <end position="136"/>
    </location>
</feature>
<feature type="transmembrane region" description="Helical" evidence="28">
    <location>
        <begin position="1371"/>
        <end position="1402"/>
    </location>
</feature>
<dbReference type="GO" id="GO:0015431">
    <property type="term" value="F:ABC-type glutathione S-conjugate transporter activity"/>
    <property type="evidence" value="ECO:0007669"/>
    <property type="project" value="UniProtKB-EC"/>
</dbReference>
<feature type="transmembrane region" description="Helical" evidence="28">
    <location>
        <begin position="615"/>
        <end position="635"/>
    </location>
</feature>
<evidence type="ECO:0000313" key="31">
    <source>
        <dbReference type="EMBL" id="MBZ3875664.1"/>
    </source>
</evidence>
<evidence type="ECO:0000256" key="2">
    <source>
        <dbReference type="ARBA" id="ARBA00009726"/>
    </source>
</evidence>
<evidence type="ECO:0000256" key="24">
    <source>
        <dbReference type="ARBA" id="ARBA00049901"/>
    </source>
</evidence>
<dbReference type="GO" id="GO:0016323">
    <property type="term" value="C:basolateral plasma membrane"/>
    <property type="evidence" value="ECO:0007669"/>
    <property type="project" value="TreeGrafter"/>
</dbReference>
<dbReference type="FunFam" id="3.40.50.300:FF:000074">
    <property type="entry name" value="Multidrug resistance-associated protein 5 isoform 1"/>
    <property type="match status" value="1"/>
</dbReference>
<comment type="catalytic activity">
    <reaction evidence="24">
        <text>prostaglandin A2-S-(S)-glutathione(in) + ATP + H2O = prostaglandin A2-S-(S)-glutathione(out) + ADP + phosphate + H(+)</text>
        <dbReference type="Rhea" id="RHEA:81699"/>
        <dbReference type="ChEBI" id="CHEBI:15377"/>
        <dbReference type="ChEBI" id="CHEBI:15378"/>
        <dbReference type="ChEBI" id="CHEBI:30616"/>
        <dbReference type="ChEBI" id="CHEBI:43474"/>
        <dbReference type="ChEBI" id="CHEBI:133769"/>
        <dbReference type="ChEBI" id="CHEBI:456216"/>
    </reaction>
    <physiologicalReaction direction="left-to-right" evidence="24">
        <dbReference type="Rhea" id="RHEA:81700"/>
    </physiologicalReaction>
</comment>
<protein>
    <recommendedName>
        <fullName evidence="13">Multidrug resistance-associated protein 1</fullName>
        <ecNumber evidence="12">7.6.2.3</ecNumber>
    </recommendedName>
    <alternativeName>
        <fullName evidence="16">ATP-binding cassette sub-family C member 1</fullName>
    </alternativeName>
    <alternativeName>
        <fullName evidence="15">Glutathione-S-conjugate-translocating ATPase ABCC1</fullName>
    </alternativeName>
    <alternativeName>
        <fullName evidence="14">Leukotriene C(4) transporter</fullName>
    </alternativeName>
</protein>
<organism evidence="31 32">
    <name type="scientific">Sciurus carolinensis</name>
    <name type="common">Eastern gray squirrel</name>
    <dbReference type="NCBI Taxonomy" id="30640"/>
    <lineage>
        <taxon>Eukaryota</taxon>
        <taxon>Metazoa</taxon>
        <taxon>Chordata</taxon>
        <taxon>Craniata</taxon>
        <taxon>Vertebrata</taxon>
        <taxon>Euteleostomi</taxon>
        <taxon>Mammalia</taxon>
        <taxon>Eutheria</taxon>
        <taxon>Euarchontoglires</taxon>
        <taxon>Glires</taxon>
        <taxon>Rodentia</taxon>
        <taxon>Sciuromorpha</taxon>
        <taxon>Sciuridae</taxon>
        <taxon>Sciurinae</taxon>
        <taxon>Sciurini</taxon>
        <taxon>Sciurus</taxon>
    </lineage>
</organism>
<dbReference type="Pfam" id="PF24357">
    <property type="entry name" value="TMD0_ABC"/>
    <property type="match status" value="1"/>
</dbReference>
<dbReference type="PROSITE" id="PS50929">
    <property type="entry name" value="ABC_TM1F"/>
    <property type="match status" value="3"/>
</dbReference>
<feature type="domain" description="ABC transporter" evidence="29">
    <location>
        <begin position="1624"/>
        <end position="1858"/>
    </location>
</feature>
<dbReference type="CDD" id="cd03244">
    <property type="entry name" value="ABCC_MRP_domain2"/>
    <property type="match status" value="1"/>
</dbReference>
<dbReference type="GO" id="GO:0005774">
    <property type="term" value="C:vacuolar membrane"/>
    <property type="evidence" value="ECO:0007669"/>
    <property type="project" value="UniProtKB-SubCell"/>
</dbReference>
<evidence type="ECO:0000259" key="29">
    <source>
        <dbReference type="PROSITE" id="PS50893"/>
    </source>
</evidence>
<dbReference type="InterPro" id="IPR036640">
    <property type="entry name" value="ABC1_TM_sf"/>
</dbReference>
<evidence type="ECO:0000256" key="27">
    <source>
        <dbReference type="SAM" id="MobiDB-lite"/>
    </source>
</evidence>
<dbReference type="SUPFAM" id="SSF90123">
    <property type="entry name" value="ABC transporter transmembrane region"/>
    <property type="match status" value="3"/>
</dbReference>
<evidence type="ECO:0000256" key="21">
    <source>
        <dbReference type="ARBA" id="ARBA00048007"/>
    </source>
</evidence>
<comment type="catalytic activity">
    <reaction evidence="21">
        <text>an S-substituted glutathione(in) + ATP + H2O = an S-substituted glutathione(out) + ADP + phosphate + H(+)</text>
        <dbReference type="Rhea" id="RHEA:19121"/>
        <dbReference type="ChEBI" id="CHEBI:15377"/>
        <dbReference type="ChEBI" id="CHEBI:15378"/>
        <dbReference type="ChEBI" id="CHEBI:30616"/>
        <dbReference type="ChEBI" id="CHEBI:43474"/>
        <dbReference type="ChEBI" id="CHEBI:90779"/>
        <dbReference type="ChEBI" id="CHEBI:456216"/>
        <dbReference type="EC" id="7.6.2.3"/>
    </reaction>
    <physiologicalReaction direction="left-to-right" evidence="21">
        <dbReference type="Rhea" id="RHEA:19122"/>
    </physiologicalReaction>
</comment>
<dbReference type="PROSITE" id="PS50893">
    <property type="entry name" value="ABC_TRANSPORTER_2"/>
    <property type="match status" value="2"/>
</dbReference>
<dbReference type="InterPro" id="IPR003439">
    <property type="entry name" value="ABC_transporter-like_ATP-bd"/>
</dbReference>
<feature type="region of interest" description="Disordered" evidence="27">
    <location>
        <begin position="1477"/>
        <end position="1517"/>
    </location>
</feature>
<evidence type="ECO:0000256" key="12">
    <source>
        <dbReference type="ARBA" id="ARBA00024220"/>
    </source>
</evidence>
<feature type="transmembrane region" description="Helical" evidence="28">
    <location>
        <begin position="157"/>
        <end position="175"/>
    </location>
</feature>
<dbReference type="SUPFAM" id="SSF52540">
    <property type="entry name" value="P-loop containing nucleoside triphosphate hydrolases"/>
    <property type="match status" value="2"/>
</dbReference>
<dbReference type="InterPro" id="IPR050173">
    <property type="entry name" value="ABC_transporter_C-like"/>
</dbReference>
<keyword evidence="9" id="KW-1278">Translocase</keyword>
<dbReference type="GO" id="GO:0005524">
    <property type="term" value="F:ATP binding"/>
    <property type="evidence" value="ECO:0007669"/>
    <property type="project" value="UniProtKB-KW"/>
</dbReference>
<feature type="domain" description="ABC transmembrane type-1" evidence="30">
    <location>
        <begin position="458"/>
        <end position="758"/>
    </location>
</feature>
<dbReference type="FunFam" id="3.40.50.300:FF:000997">
    <property type="entry name" value="Multidrug resistance-associated protein 1"/>
    <property type="match status" value="1"/>
</dbReference>
<evidence type="ECO:0000256" key="14">
    <source>
        <dbReference type="ARBA" id="ARBA00041345"/>
    </source>
</evidence>
<feature type="compositionally biased region" description="Low complexity" evidence="27">
    <location>
        <begin position="1184"/>
        <end position="1195"/>
    </location>
</feature>
<dbReference type="GO" id="GO:0008559">
    <property type="term" value="F:ABC-type xenobiotic transporter activity"/>
    <property type="evidence" value="ECO:0007669"/>
    <property type="project" value="TreeGrafter"/>
</dbReference>
<keyword evidence="3" id="KW-0813">Transport</keyword>
<evidence type="ECO:0000256" key="11">
    <source>
        <dbReference type="ARBA" id="ARBA00023136"/>
    </source>
</evidence>
<feature type="region of interest" description="Disordered" evidence="27">
    <location>
        <begin position="1912"/>
        <end position="1935"/>
    </location>
</feature>
<feature type="transmembrane region" description="Helical" evidence="28">
    <location>
        <begin position="1242"/>
        <end position="1269"/>
    </location>
</feature>
<feature type="domain" description="ABC transporter" evidence="29">
    <location>
        <begin position="794"/>
        <end position="1127"/>
    </location>
</feature>
<feature type="compositionally biased region" description="Gly residues" evidence="27">
    <location>
        <begin position="1151"/>
        <end position="1165"/>
    </location>
</feature>
<evidence type="ECO:0000256" key="28">
    <source>
        <dbReference type="SAM" id="Phobius"/>
    </source>
</evidence>
<evidence type="ECO:0000256" key="1">
    <source>
        <dbReference type="ARBA" id="ARBA00004128"/>
    </source>
</evidence>
<evidence type="ECO:0000256" key="13">
    <source>
        <dbReference type="ARBA" id="ARBA00041009"/>
    </source>
</evidence>
<evidence type="ECO:0000256" key="4">
    <source>
        <dbReference type="ARBA" id="ARBA00022554"/>
    </source>
</evidence>
<proteinExistence type="inferred from homology"/>
<feature type="compositionally biased region" description="Polar residues" evidence="27">
    <location>
        <begin position="1196"/>
        <end position="1208"/>
    </location>
</feature>
<dbReference type="FunFam" id="1.20.1560.10:FF:000001">
    <property type="entry name" value="ATP-binding cassette subfamily C member 1"/>
    <property type="match status" value="1"/>
</dbReference>
<feature type="transmembrane region" description="Helical" evidence="28">
    <location>
        <begin position="1289"/>
        <end position="1317"/>
    </location>
</feature>
<evidence type="ECO:0000256" key="3">
    <source>
        <dbReference type="ARBA" id="ARBA00022448"/>
    </source>
</evidence>
<keyword evidence="8" id="KW-0067">ATP-binding</keyword>
<dbReference type="EC" id="7.6.2.3" evidence="12"/>
<feature type="transmembrane region" description="Helical" evidence="28">
    <location>
        <begin position="693"/>
        <end position="721"/>
    </location>
</feature>
<comment type="catalytic activity">
    <reaction evidence="18">
        <text>sphing-4-enine 1-phosphate(in) + ATP + H2O = sphing-4-enine 1-phosphate(out) + ADP + phosphate + H(+)</text>
        <dbReference type="Rhea" id="RHEA:38951"/>
        <dbReference type="ChEBI" id="CHEBI:15377"/>
        <dbReference type="ChEBI" id="CHEBI:15378"/>
        <dbReference type="ChEBI" id="CHEBI:30616"/>
        <dbReference type="ChEBI" id="CHEBI:43474"/>
        <dbReference type="ChEBI" id="CHEBI:60119"/>
        <dbReference type="ChEBI" id="CHEBI:456216"/>
    </reaction>
    <physiologicalReaction direction="left-to-right" evidence="18">
        <dbReference type="Rhea" id="RHEA:38952"/>
    </physiologicalReaction>
</comment>
<dbReference type="InterPro" id="IPR017871">
    <property type="entry name" value="ABC_transporter-like_CS"/>
</dbReference>
<dbReference type="GO" id="GO:0000323">
    <property type="term" value="C:lytic vacuole"/>
    <property type="evidence" value="ECO:0007669"/>
    <property type="project" value="UniProtKB-ARBA"/>
</dbReference>
<evidence type="ECO:0000256" key="18">
    <source>
        <dbReference type="ARBA" id="ARBA00047354"/>
    </source>
</evidence>
<comment type="catalytic activity">
    <reaction evidence="17">
        <text>vincristine(in) + ATP + H2O = vincristine(out) + ADP + phosphate + H(+)</text>
        <dbReference type="Rhea" id="RHEA:60160"/>
        <dbReference type="ChEBI" id="CHEBI:15377"/>
        <dbReference type="ChEBI" id="CHEBI:15378"/>
        <dbReference type="ChEBI" id="CHEBI:30616"/>
        <dbReference type="ChEBI" id="CHEBI:43474"/>
        <dbReference type="ChEBI" id="CHEBI:143658"/>
        <dbReference type="ChEBI" id="CHEBI:456216"/>
    </reaction>
    <physiologicalReaction direction="left-to-right" evidence="17">
        <dbReference type="Rhea" id="RHEA:60161"/>
    </physiologicalReaction>
</comment>
<evidence type="ECO:0000256" key="5">
    <source>
        <dbReference type="ARBA" id="ARBA00022692"/>
    </source>
</evidence>
<evidence type="ECO:0000256" key="22">
    <source>
        <dbReference type="ARBA" id="ARBA00048171"/>
    </source>
</evidence>
<dbReference type="Pfam" id="PF00005">
    <property type="entry name" value="ABC_tran"/>
    <property type="match status" value="3"/>
</dbReference>
<dbReference type="InterPro" id="IPR027417">
    <property type="entry name" value="P-loop_NTPase"/>
</dbReference>
<feature type="transmembrane region" description="Helical" evidence="28">
    <location>
        <begin position="181"/>
        <end position="205"/>
    </location>
</feature>
<feature type="transmembrane region" description="Helical" evidence="28">
    <location>
        <begin position="496"/>
        <end position="517"/>
    </location>
</feature>
<comment type="catalytic activity">
    <reaction evidence="22">
        <text>2',3'-cGAMP(in) + ATP + H2O = 2',3'-cGAMP(out) + ADP + phosphate + H(+)</text>
        <dbReference type="Rhea" id="RHEA:74887"/>
        <dbReference type="ChEBI" id="CHEBI:15377"/>
        <dbReference type="ChEBI" id="CHEBI:15378"/>
        <dbReference type="ChEBI" id="CHEBI:30616"/>
        <dbReference type="ChEBI" id="CHEBI:43474"/>
        <dbReference type="ChEBI" id="CHEBI:143093"/>
        <dbReference type="ChEBI" id="CHEBI:456216"/>
    </reaction>
</comment>
<dbReference type="SMART" id="SM00382">
    <property type="entry name" value="AAA"/>
    <property type="match status" value="2"/>
</dbReference>
<evidence type="ECO:0000256" key="16">
    <source>
        <dbReference type="ARBA" id="ARBA00042274"/>
    </source>
</evidence>
<dbReference type="InterPro" id="IPR056227">
    <property type="entry name" value="TMD0_ABC"/>
</dbReference>
<dbReference type="GO" id="GO:0016887">
    <property type="term" value="F:ATP hydrolysis activity"/>
    <property type="evidence" value="ECO:0007669"/>
    <property type="project" value="InterPro"/>
</dbReference>
<keyword evidence="10 28" id="KW-1133">Transmembrane helix</keyword>
<evidence type="ECO:0000256" key="7">
    <source>
        <dbReference type="ARBA" id="ARBA00022741"/>
    </source>
</evidence>
<dbReference type="FunFam" id="1.20.1560.10:FF:000020">
    <property type="entry name" value="ABC metal ion transporter"/>
    <property type="match status" value="1"/>
</dbReference>
<dbReference type="PROSITE" id="PS00211">
    <property type="entry name" value="ABC_TRANSPORTER_1"/>
    <property type="match status" value="2"/>
</dbReference>
<evidence type="ECO:0000256" key="10">
    <source>
        <dbReference type="ARBA" id="ARBA00022989"/>
    </source>
</evidence>
<evidence type="ECO:0000256" key="25">
    <source>
        <dbReference type="ARBA" id="ARBA00049910"/>
    </source>
</evidence>
<gene>
    <name evidence="31" type="ORF">SUZIE_134020</name>
</gene>
<reference evidence="31" key="1">
    <citation type="submission" date="2020-03" db="EMBL/GenBank/DDBJ databases">
        <title>Studies in the Genomics of Life Span.</title>
        <authorList>
            <person name="Glass D."/>
        </authorList>
    </citation>
    <scope>NUCLEOTIDE SEQUENCE</scope>
    <source>
        <strain evidence="31">SUZIE</strain>
        <tissue evidence="31">Muscle</tissue>
    </source>
</reference>
<dbReference type="EMBL" id="JAATJV010254199">
    <property type="protein sequence ID" value="MBZ3875664.1"/>
    <property type="molecule type" value="Genomic_DNA"/>
</dbReference>
<evidence type="ECO:0000256" key="15">
    <source>
        <dbReference type="ARBA" id="ARBA00041913"/>
    </source>
</evidence>
<comment type="catalytic activity">
    <reaction evidence="25">
        <text>prostaglandin A2-S-(R)-glutathione(in) + ATP + H2O = prostaglandin A2-S-(R)-glutathione(out) + ADP + phosphate + H(+)</text>
        <dbReference type="Rhea" id="RHEA:81695"/>
        <dbReference type="ChEBI" id="CHEBI:15377"/>
        <dbReference type="ChEBI" id="CHEBI:15378"/>
        <dbReference type="ChEBI" id="CHEBI:30616"/>
        <dbReference type="ChEBI" id="CHEBI:43474"/>
        <dbReference type="ChEBI" id="CHEBI:133768"/>
        <dbReference type="ChEBI" id="CHEBI:456216"/>
    </reaction>
    <physiologicalReaction direction="left-to-right" evidence="25">
        <dbReference type="Rhea" id="RHEA:81696"/>
    </physiologicalReaction>
</comment>
<name>A0AA41MPT9_SCICA</name>
<dbReference type="Gene3D" id="1.20.1560.10">
    <property type="entry name" value="ABC transporter type 1, transmembrane domain"/>
    <property type="match status" value="2"/>
</dbReference>
<comment type="subcellular location">
    <subcellularLocation>
        <location evidence="1">Vacuole membrane</location>
        <topology evidence="1">Multi-pass membrane protein</topology>
    </subcellularLocation>
</comment>
<feature type="transmembrane region" description="Helical" evidence="28">
    <location>
        <begin position="217"/>
        <end position="236"/>
    </location>
</feature>